<dbReference type="HOGENOM" id="CLU_2719003_0_0_10"/>
<accession>L1NCH6</accession>
<gene>
    <name evidence="2" type="ORF">HMPREF9151_01149</name>
</gene>
<reference evidence="2 3" key="1">
    <citation type="submission" date="2012-05" db="EMBL/GenBank/DDBJ databases">
        <authorList>
            <person name="Weinstock G."/>
            <person name="Sodergren E."/>
            <person name="Lobos E.A."/>
            <person name="Fulton L."/>
            <person name="Fulton R."/>
            <person name="Courtney L."/>
            <person name="Fronick C."/>
            <person name="O'Laughlin M."/>
            <person name="Godfrey J."/>
            <person name="Wilson R.M."/>
            <person name="Miner T."/>
            <person name="Farmer C."/>
            <person name="Delehaunty K."/>
            <person name="Cordes M."/>
            <person name="Minx P."/>
            <person name="Tomlinson C."/>
            <person name="Chen J."/>
            <person name="Wollam A."/>
            <person name="Pepin K.H."/>
            <person name="Bhonagiri V."/>
            <person name="Zhang X."/>
            <person name="Suruliraj S."/>
            <person name="Warren W."/>
            <person name="Mitreva M."/>
            <person name="Mardis E.R."/>
            <person name="Wilson R.K."/>
        </authorList>
    </citation>
    <scope>NUCLEOTIDE SEQUENCE [LARGE SCALE GENOMIC DNA]</scope>
    <source>
        <strain evidence="2 3">F0055</strain>
    </source>
</reference>
<proteinExistence type="predicted"/>
<keyword evidence="1" id="KW-1133">Transmembrane helix</keyword>
<sequence length="72" mass="8754">MAANDFYRLTALHFSNFRLLLIALIIKILQALYLSRPSPLCYLRLQKHRFQDAKHHLLRCKRIGFEMRKHRF</sequence>
<dbReference type="AlphaFoldDB" id="L1NCH6"/>
<keyword evidence="3" id="KW-1185">Reference proteome</keyword>
<name>L1NCH6_9BACT</name>
<dbReference type="Proteomes" id="UP000010433">
    <property type="component" value="Unassembled WGS sequence"/>
</dbReference>
<keyword evidence="1" id="KW-0812">Transmembrane</keyword>
<feature type="transmembrane region" description="Helical" evidence="1">
    <location>
        <begin position="17"/>
        <end position="34"/>
    </location>
</feature>
<comment type="caution">
    <text evidence="2">The sequence shown here is derived from an EMBL/GenBank/DDBJ whole genome shotgun (WGS) entry which is preliminary data.</text>
</comment>
<organism evidence="2 3">
    <name type="scientific">Hoylesella saccharolytica F0055</name>
    <dbReference type="NCBI Taxonomy" id="1127699"/>
    <lineage>
        <taxon>Bacteria</taxon>
        <taxon>Pseudomonadati</taxon>
        <taxon>Bacteroidota</taxon>
        <taxon>Bacteroidia</taxon>
        <taxon>Bacteroidales</taxon>
        <taxon>Prevotellaceae</taxon>
        <taxon>Hoylesella</taxon>
    </lineage>
</organism>
<evidence type="ECO:0000313" key="2">
    <source>
        <dbReference type="EMBL" id="EKY00980.1"/>
    </source>
</evidence>
<evidence type="ECO:0000256" key="1">
    <source>
        <dbReference type="SAM" id="Phobius"/>
    </source>
</evidence>
<keyword evidence="1" id="KW-0472">Membrane</keyword>
<evidence type="ECO:0000313" key="3">
    <source>
        <dbReference type="Proteomes" id="UP000010433"/>
    </source>
</evidence>
<protein>
    <submittedName>
        <fullName evidence="2">Uncharacterized protein</fullName>
    </submittedName>
</protein>
<dbReference type="EMBL" id="AMEP01000081">
    <property type="protein sequence ID" value="EKY00980.1"/>
    <property type="molecule type" value="Genomic_DNA"/>
</dbReference>